<evidence type="ECO:0008006" key="3">
    <source>
        <dbReference type="Google" id="ProtNLM"/>
    </source>
</evidence>
<organism evidence="1 2">
    <name type="scientific">Sedimentitalea todarodis</name>
    <dbReference type="NCBI Taxonomy" id="1631240"/>
    <lineage>
        <taxon>Bacteria</taxon>
        <taxon>Pseudomonadati</taxon>
        <taxon>Pseudomonadota</taxon>
        <taxon>Alphaproteobacteria</taxon>
        <taxon>Rhodobacterales</taxon>
        <taxon>Paracoccaceae</taxon>
        <taxon>Sedimentitalea</taxon>
    </lineage>
</organism>
<evidence type="ECO:0000313" key="1">
    <source>
        <dbReference type="EMBL" id="MDU9004365.1"/>
    </source>
</evidence>
<proteinExistence type="predicted"/>
<dbReference type="Proteomes" id="UP001255416">
    <property type="component" value="Unassembled WGS sequence"/>
</dbReference>
<accession>A0ABU3VDV5</accession>
<gene>
    <name evidence="1" type="ORF">QO231_10935</name>
</gene>
<name>A0ABU3VDV5_9RHOB</name>
<evidence type="ECO:0000313" key="2">
    <source>
        <dbReference type="Proteomes" id="UP001255416"/>
    </source>
</evidence>
<dbReference type="EMBL" id="JASMWN010000007">
    <property type="protein sequence ID" value="MDU9004365.1"/>
    <property type="molecule type" value="Genomic_DNA"/>
</dbReference>
<protein>
    <recommendedName>
        <fullName evidence="3">Zinc-finger domain-containing protein</fullName>
    </recommendedName>
</protein>
<comment type="caution">
    <text evidence="1">The sequence shown here is derived from an EMBL/GenBank/DDBJ whole genome shotgun (WGS) entry which is preliminary data.</text>
</comment>
<reference evidence="2" key="1">
    <citation type="submission" date="2023-05" db="EMBL/GenBank/DDBJ databases">
        <title>Sedimentitalea sp. nov. JM2-8.</title>
        <authorList>
            <person name="Huang J."/>
        </authorList>
    </citation>
    <scope>NUCLEOTIDE SEQUENCE [LARGE SCALE GENOMIC DNA]</scope>
    <source>
        <strain evidence="2">KHS03</strain>
    </source>
</reference>
<keyword evidence="2" id="KW-1185">Reference proteome</keyword>
<dbReference type="RefSeq" id="WP_316776018.1">
    <property type="nucleotide sequence ID" value="NZ_JASMWN010000007.1"/>
</dbReference>
<sequence>MDQDDAILDYLQDRLKPEDRASFEADMGRDPVLAAEVDLMRQVRAELASGSKHDDAEAVWDRLSASMDEAPQAANENRRPWIQGLRYAAVGVIAVAAWQLAVVPRLDAPGDGFRTASELQSEAYTLQVKFIEGVTLEEIAELLGPLAGTISDGPSALGLVRLSFPDAASLAQAQETLNYRGDLVEFLSEE</sequence>